<dbReference type="InterPro" id="IPR036907">
    <property type="entry name" value="5'-Nucleotdase_C_sf"/>
</dbReference>
<feature type="domain" description="5'-Nucleotidase C-terminal" evidence="5">
    <location>
        <begin position="415"/>
        <end position="543"/>
    </location>
</feature>
<reference evidence="6 7" key="1">
    <citation type="submission" date="2023-09" db="EMBL/GenBank/DDBJ databases">
        <title>Thioclava shenzhenensis sp. nov., a multidrug resistant bacteria-antagonizing species isolated from coastal seawater.</title>
        <authorList>
            <person name="Long M."/>
        </authorList>
    </citation>
    <scope>NUCLEOTIDE SEQUENCE [LARGE SCALE GENOMIC DNA]</scope>
    <source>
        <strain evidence="6 7">FTW29</strain>
    </source>
</reference>
<dbReference type="PANTHER" id="PTHR11575:SF6">
    <property type="entry name" value="2',3'-CYCLIC-NUCLEOTIDE 2'-PHOSPHODIESTERASE_3'-NUCLEOTIDASE"/>
    <property type="match status" value="1"/>
</dbReference>
<evidence type="ECO:0000259" key="5">
    <source>
        <dbReference type="Pfam" id="PF02872"/>
    </source>
</evidence>
<accession>A0ABZ1DUX9</accession>
<evidence type="ECO:0000256" key="3">
    <source>
        <dbReference type="RuleBase" id="RU362119"/>
    </source>
</evidence>
<dbReference type="PROSITE" id="PS00786">
    <property type="entry name" value="5_NUCLEOTIDASE_2"/>
    <property type="match status" value="1"/>
</dbReference>
<dbReference type="PROSITE" id="PS00785">
    <property type="entry name" value="5_NUCLEOTIDASE_1"/>
    <property type="match status" value="1"/>
</dbReference>
<dbReference type="InterPro" id="IPR006179">
    <property type="entry name" value="5_nucleotidase/apyrase"/>
</dbReference>
<sequence>MSSHAETPSHAERPAAVVRLRLLATTDLHGHIRGYDLFADREDTGCGLSRVATLIERARTGCPNTLLFDNGDFLQGTPLTEYWARDRQGRADAPHPVIDAMNALAYDAVGLGNHEFNYGLDFLTRSLRDARFPCLSANALRLRAPRPEEDVPLTQAHVVLEKDLHDENGDLRRVRIGVFSVLPPQFILWDSAILASRLQSRSIIETARAQVAQLRAQGCDLVIALAHTGIDPLARADDPTCEHAATLLAQIDGIDALIAGHDHIAFPGPDVAPSADVDPVAGRLYGVPTVTPGRFASHLGQIDLDLVQGARGWQVAASCATLIPVAQEPPVPEAERIVTRNAKAHAEVQSYTSRRVARLDVPLHSYFSLVGPDAALSFVAQAQRDHVQSLLADRPEGELPLLSAVAPCKSGGRAGADYYLDIPPGPLSIRHLSEIYLFPNIVTAVVIDGKGLKSWLERASIIFNTIADGTRGLPLIRPEIPAYNFDIMLGVTYEIDLSAPPVFDLHGMQTTQSRGRIRNLCYQGRPVDDRQSFVVATNNYRSAFAGQFAGLDGLRVDLGPDIASRDVLIRAARAWDTLHPAAIPIWQFRDQPQTSVTMVTGKGALAYHRQMEDLGMSLQDTHADGTVTLCKQLFYADACTGTLG</sequence>
<evidence type="ECO:0000313" key="7">
    <source>
        <dbReference type="Proteomes" id="UP001623290"/>
    </source>
</evidence>
<name>A0ABZ1DUX9_9RHOB</name>
<dbReference type="NCBIfam" id="NF006938">
    <property type="entry name" value="PRK09420.1"/>
    <property type="match status" value="1"/>
</dbReference>
<dbReference type="Gene3D" id="3.60.21.10">
    <property type="match status" value="1"/>
</dbReference>
<dbReference type="InterPro" id="IPR004843">
    <property type="entry name" value="Calcineurin-like_PHP"/>
</dbReference>
<proteinExistence type="inferred from homology"/>
<dbReference type="Proteomes" id="UP001623290">
    <property type="component" value="Chromosome"/>
</dbReference>
<dbReference type="EMBL" id="CP135443">
    <property type="protein sequence ID" value="WRY32537.1"/>
    <property type="molecule type" value="Genomic_DNA"/>
</dbReference>
<dbReference type="Pfam" id="PF02872">
    <property type="entry name" value="5_nucleotid_C"/>
    <property type="match status" value="1"/>
</dbReference>
<gene>
    <name evidence="6" type="ORF">RPE78_07365</name>
</gene>
<evidence type="ECO:0000259" key="4">
    <source>
        <dbReference type="Pfam" id="PF00149"/>
    </source>
</evidence>
<dbReference type="RefSeq" id="WP_406720193.1">
    <property type="nucleotide sequence ID" value="NZ_CP135443.1"/>
</dbReference>
<dbReference type="Pfam" id="PF00149">
    <property type="entry name" value="Metallophos"/>
    <property type="match status" value="1"/>
</dbReference>
<evidence type="ECO:0000313" key="6">
    <source>
        <dbReference type="EMBL" id="WRY32537.1"/>
    </source>
</evidence>
<protein>
    <submittedName>
        <fullName evidence="6">Bifunctional 2',3'-cyclic-nucleotide 2'-phosphodiesterase/3'-nucleotidase</fullName>
    </submittedName>
</protein>
<dbReference type="InterPro" id="IPR006146">
    <property type="entry name" value="5'-Nucleotdase_CS"/>
</dbReference>
<evidence type="ECO:0000256" key="1">
    <source>
        <dbReference type="ARBA" id="ARBA00006654"/>
    </source>
</evidence>
<keyword evidence="3" id="KW-0547">Nucleotide-binding</keyword>
<keyword evidence="3" id="KW-0378">Hydrolase</keyword>
<organism evidence="6 7">
    <name type="scientific">Thioclava litoralis</name>
    <dbReference type="NCBI Taxonomy" id="3076557"/>
    <lineage>
        <taxon>Bacteria</taxon>
        <taxon>Pseudomonadati</taxon>
        <taxon>Pseudomonadota</taxon>
        <taxon>Alphaproteobacteria</taxon>
        <taxon>Rhodobacterales</taxon>
        <taxon>Paracoccaceae</taxon>
        <taxon>Thioclava</taxon>
    </lineage>
</organism>
<feature type="domain" description="Calcineurin-like phosphoesterase" evidence="4">
    <location>
        <begin position="20"/>
        <end position="264"/>
    </location>
</feature>
<keyword evidence="7" id="KW-1185">Reference proteome</keyword>
<dbReference type="InterPro" id="IPR008334">
    <property type="entry name" value="5'-Nucleotdase_C"/>
</dbReference>
<comment type="similarity">
    <text evidence="1 3">Belongs to the 5'-nucleotidase family.</text>
</comment>
<dbReference type="SUPFAM" id="SSF55816">
    <property type="entry name" value="5'-nucleotidase (syn. UDP-sugar hydrolase), C-terminal domain"/>
    <property type="match status" value="1"/>
</dbReference>
<dbReference type="PRINTS" id="PR01607">
    <property type="entry name" value="APYRASEFAMLY"/>
</dbReference>
<keyword evidence="2" id="KW-0732">Signal</keyword>
<dbReference type="InterPro" id="IPR029052">
    <property type="entry name" value="Metallo-depent_PP-like"/>
</dbReference>
<dbReference type="PANTHER" id="PTHR11575">
    <property type="entry name" value="5'-NUCLEOTIDASE-RELATED"/>
    <property type="match status" value="1"/>
</dbReference>
<evidence type="ECO:0000256" key="2">
    <source>
        <dbReference type="ARBA" id="ARBA00022729"/>
    </source>
</evidence>
<dbReference type="SUPFAM" id="SSF56300">
    <property type="entry name" value="Metallo-dependent phosphatases"/>
    <property type="match status" value="1"/>
</dbReference>
<dbReference type="Gene3D" id="3.90.780.10">
    <property type="entry name" value="5'-Nucleotidase, C-terminal domain"/>
    <property type="match status" value="1"/>
</dbReference>